<accession>A0A7W3LIV7</accession>
<name>A0A7W3LIV7_ACTNM</name>
<evidence type="ECO:0000256" key="1">
    <source>
        <dbReference type="SAM" id="MobiDB-lite"/>
    </source>
</evidence>
<protein>
    <submittedName>
        <fullName evidence="2">Uncharacterized protein</fullName>
    </submittedName>
</protein>
<reference evidence="2 3" key="1">
    <citation type="submission" date="2020-08" db="EMBL/GenBank/DDBJ databases">
        <title>Genomic Encyclopedia of Type Strains, Phase IV (KMG-IV): sequencing the most valuable type-strain genomes for metagenomic binning, comparative biology and taxonomic classification.</title>
        <authorList>
            <person name="Goeker M."/>
        </authorList>
    </citation>
    <scope>NUCLEOTIDE SEQUENCE [LARGE SCALE GENOMIC DNA]</scope>
    <source>
        <strain evidence="2 3">DSM 44197</strain>
    </source>
</reference>
<dbReference type="AlphaFoldDB" id="A0A7W3LIV7"/>
<comment type="caution">
    <text evidence="2">The sequence shown here is derived from an EMBL/GenBank/DDBJ whole genome shotgun (WGS) entry which is preliminary data.</text>
</comment>
<organism evidence="2 3">
    <name type="scientific">Actinomadura namibiensis</name>
    <dbReference type="NCBI Taxonomy" id="182080"/>
    <lineage>
        <taxon>Bacteria</taxon>
        <taxon>Bacillati</taxon>
        <taxon>Actinomycetota</taxon>
        <taxon>Actinomycetes</taxon>
        <taxon>Streptosporangiales</taxon>
        <taxon>Thermomonosporaceae</taxon>
        <taxon>Actinomadura</taxon>
    </lineage>
</organism>
<sequence length="31" mass="3231">MQDALDEAFGHAGLRDRLTPLAPGASVAPPR</sequence>
<evidence type="ECO:0000313" key="3">
    <source>
        <dbReference type="Proteomes" id="UP000572680"/>
    </source>
</evidence>
<dbReference type="EMBL" id="JACJIA010000001">
    <property type="protein sequence ID" value="MBA8948994.1"/>
    <property type="molecule type" value="Genomic_DNA"/>
</dbReference>
<keyword evidence="3" id="KW-1185">Reference proteome</keyword>
<feature type="region of interest" description="Disordered" evidence="1">
    <location>
        <begin position="1"/>
        <end position="31"/>
    </location>
</feature>
<gene>
    <name evidence="2" type="ORF">HNR61_000592</name>
</gene>
<evidence type="ECO:0000313" key="2">
    <source>
        <dbReference type="EMBL" id="MBA8948994.1"/>
    </source>
</evidence>
<proteinExistence type="predicted"/>
<dbReference type="Proteomes" id="UP000572680">
    <property type="component" value="Unassembled WGS sequence"/>
</dbReference>